<evidence type="ECO:0000313" key="2">
    <source>
        <dbReference type="Proteomes" id="UP000294749"/>
    </source>
</evidence>
<comment type="caution">
    <text evidence="1">The sequence shown here is derived from an EMBL/GenBank/DDBJ whole genome shotgun (WGS) entry which is preliminary data.</text>
</comment>
<protein>
    <recommendedName>
        <fullName evidence="3">TonB-like protein</fullName>
    </recommendedName>
</protein>
<dbReference type="AlphaFoldDB" id="A0A4R7JQR7"/>
<gene>
    <name evidence="1" type="ORF">CLV90_3349</name>
</gene>
<dbReference type="EMBL" id="SOAY01000014">
    <property type="protein sequence ID" value="TDT40500.1"/>
    <property type="molecule type" value="Genomic_DNA"/>
</dbReference>
<reference evidence="1 2" key="1">
    <citation type="submission" date="2019-03" db="EMBL/GenBank/DDBJ databases">
        <title>Genomic Encyclopedia of Archaeal and Bacterial Type Strains, Phase II (KMG-II): from individual species to whole genera.</title>
        <authorList>
            <person name="Goeker M."/>
        </authorList>
    </citation>
    <scope>NUCLEOTIDE SEQUENCE [LARGE SCALE GENOMIC DNA]</scope>
    <source>
        <strain evidence="1 2">DSM 25233</strain>
    </source>
</reference>
<sequence>MYSFRMLSLIIKKQFLFSIFVLISMQLFAQDTLVFNQVESEYKKETGKYFVHKDCKDLSNSWDNNSCSKKKITDHIFKYFDWEKIESKEIEYKIWFKFYFNEEGLISKYEIQTDELKVKSQIVKLLNPILSDFSLVDNNNQPIAGQYGFPCRISLVK</sequence>
<evidence type="ECO:0008006" key="3">
    <source>
        <dbReference type="Google" id="ProtNLM"/>
    </source>
</evidence>
<accession>A0A4R7JQR7</accession>
<evidence type="ECO:0000313" key="1">
    <source>
        <dbReference type="EMBL" id="TDT40500.1"/>
    </source>
</evidence>
<dbReference type="Proteomes" id="UP000294749">
    <property type="component" value="Unassembled WGS sequence"/>
</dbReference>
<organism evidence="1 2">
    <name type="scientific">Maribacter spongiicola</name>
    <dbReference type="NCBI Taxonomy" id="1206753"/>
    <lineage>
        <taxon>Bacteria</taxon>
        <taxon>Pseudomonadati</taxon>
        <taxon>Bacteroidota</taxon>
        <taxon>Flavobacteriia</taxon>
        <taxon>Flavobacteriales</taxon>
        <taxon>Flavobacteriaceae</taxon>
        <taxon>Maribacter</taxon>
    </lineage>
</organism>
<keyword evidence="2" id="KW-1185">Reference proteome</keyword>
<proteinExistence type="predicted"/>
<name>A0A4R7JQR7_9FLAO</name>